<accession>A0ABU6JBU3</accession>
<comment type="cofactor">
    <cofactor evidence="6">
        <name>Zn(2+)</name>
        <dbReference type="ChEBI" id="CHEBI:29105"/>
    </cofactor>
    <text evidence="6">Binds 1 zinc ion per subunit.</text>
</comment>
<dbReference type="PANTHER" id="PTHR22726:SF1">
    <property type="entry name" value="METALLOENDOPEPTIDASE OMA1, MITOCHONDRIAL"/>
    <property type="match status" value="1"/>
</dbReference>
<evidence type="ECO:0000256" key="3">
    <source>
        <dbReference type="ARBA" id="ARBA00022801"/>
    </source>
</evidence>
<protein>
    <submittedName>
        <fullName evidence="9">M48 family metallopeptidase</fullName>
    </submittedName>
</protein>
<evidence type="ECO:0000256" key="7">
    <source>
        <dbReference type="SAM" id="Phobius"/>
    </source>
</evidence>
<comment type="similarity">
    <text evidence="6">Belongs to the peptidase M48 family.</text>
</comment>
<gene>
    <name evidence="9" type="ORF">RY831_17280</name>
</gene>
<dbReference type="PANTHER" id="PTHR22726">
    <property type="entry name" value="METALLOENDOPEPTIDASE OMA1"/>
    <property type="match status" value="1"/>
</dbReference>
<comment type="caution">
    <text evidence="9">The sequence shown here is derived from an EMBL/GenBank/DDBJ whole genome shotgun (WGS) entry which is preliminary data.</text>
</comment>
<keyword evidence="3 6" id="KW-0378">Hydrolase</keyword>
<proteinExistence type="inferred from homology"/>
<keyword evidence="7" id="KW-1133">Transmembrane helix</keyword>
<evidence type="ECO:0000259" key="8">
    <source>
        <dbReference type="Pfam" id="PF01435"/>
    </source>
</evidence>
<evidence type="ECO:0000256" key="4">
    <source>
        <dbReference type="ARBA" id="ARBA00022833"/>
    </source>
</evidence>
<keyword evidence="5 6" id="KW-0482">Metalloprotease</keyword>
<evidence type="ECO:0000313" key="9">
    <source>
        <dbReference type="EMBL" id="MEC4720921.1"/>
    </source>
</evidence>
<feature type="domain" description="Peptidase M48" evidence="8">
    <location>
        <begin position="192"/>
        <end position="343"/>
    </location>
</feature>
<keyword evidence="7" id="KW-0472">Membrane</keyword>
<evidence type="ECO:0000256" key="2">
    <source>
        <dbReference type="ARBA" id="ARBA00022723"/>
    </source>
</evidence>
<dbReference type="InterPro" id="IPR051156">
    <property type="entry name" value="Mito/Outer_Membr_Metalloprot"/>
</dbReference>
<evidence type="ECO:0000256" key="1">
    <source>
        <dbReference type="ARBA" id="ARBA00022670"/>
    </source>
</evidence>
<dbReference type="Proteomes" id="UP001352263">
    <property type="component" value="Unassembled WGS sequence"/>
</dbReference>
<dbReference type="InterPro" id="IPR001915">
    <property type="entry name" value="Peptidase_M48"/>
</dbReference>
<evidence type="ECO:0000256" key="6">
    <source>
        <dbReference type="RuleBase" id="RU003983"/>
    </source>
</evidence>
<feature type="transmembrane region" description="Helical" evidence="7">
    <location>
        <begin position="109"/>
        <end position="132"/>
    </location>
</feature>
<name>A0ABU6JBU3_9BURK</name>
<dbReference type="Gene3D" id="3.30.2010.10">
    <property type="entry name" value="Metalloproteases ('zincins'), catalytic domain"/>
    <property type="match status" value="1"/>
</dbReference>
<sequence length="373" mass="40235">MNASAFHGRLFGAGIAGAGAGARAWWDGSTLVVQTQNELYRADGASLQIEAAGFNLRQLRLSWNAMDGSYTFFVEVDEDRTRLTSGAPDSLRQAFARATAAQRRMGRRFGAAAFVYGAVVALPLLLLLAFLLNIGRLVDWAAEKVPVRYEERIGDLVLAQTRAQMKLIESGPAHEAVTAIGAALTSDSRYRYRWFVADNKEINAFAAPGGVIVVYSGLIAQTARAEELAGVLAHEVAHVEQRHSLKNLMKTAGFSVLLALAIGDWTGTALGNAAGKLTELKFSRDAETDADREGLRLLVDAGIAPHPMADFFAKLADKENGTLPSMLATHPASAERQQRLRAMIAGLPSRQYTPLRFDWAQVRSSLPVAAAGQ</sequence>
<dbReference type="EMBL" id="JAWIIV010000014">
    <property type="protein sequence ID" value="MEC4720921.1"/>
    <property type="molecule type" value="Genomic_DNA"/>
</dbReference>
<keyword evidence="1 6" id="KW-0645">Protease</keyword>
<keyword evidence="4 6" id="KW-0862">Zinc</keyword>
<keyword evidence="2" id="KW-0479">Metal-binding</keyword>
<organism evidence="9 10">
    <name type="scientific">Noviherbaspirillum album</name>
    <dbReference type="NCBI Taxonomy" id="3080276"/>
    <lineage>
        <taxon>Bacteria</taxon>
        <taxon>Pseudomonadati</taxon>
        <taxon>Pseudomonadota</taxon>
        <taxon>Betaproteobacteria</taxon>
        <taxon>Burkholderiales</taxon>
        <taxon>Oxalobacteraceae</taxon>
        <taxon>Noviherbaspirillum</taxon>
    </lineage>
</organism>
<keyword evidence="7" id="KW-0812">Transmembrane</keyword>
<dbReference type="Pfam" id="PF01435">
    <property type="entry name" value="Peptidase_M48"/>
    <property type="match status" value="1"/>
</dbReference>
<evidence type="ECO:0000313" key="10">
    <source>
        <dbReference type="Proteomes" id="UP001352263"/>
    </source>
</evidence>
<dbReference type="CDD" id="cd07332">
    <property type="entry name" value="M48C_Oma1_like"/>
    <property type="match status" value="1"/>
</dbReference>
<dbReference type="RefSeq" id="WP_326507631.1">
    <property type="nucleotide sequence ID" value="NZ_JAWIIV010000014.1"/>
</dbReference>
<keyword evidence="10" id="KW-1185">Reference proteome</keyword>
<reference evidence="9 10" key="1">
    <citation type="submission" date="2023-10" db="EMBL/GenBank/DDBJ databases">
        <title>Noviherbaspirillum sp. CPCC 100848 genome assembly.</title>
        <authorList>
            <person name="Li X.Y."/>
            <person name="Fang X.M."/>
        </authorList>
    </citation>
    <scope>NUCLEOTIDE SEQUENCE [LARGE SCALE GENOMIC DNA]</scope>
    <source>
        <strain evidence="9 10">CPCC 100848</strain>
    </source>
</reference>
<evidence type="ECO:0000256" key="5">
    <source>
        <dbReference type="ARBA" id="ARBA00023049"/>
    </source>
</evidence>